<dbReference type="FunFam" id="2.40.10.10:FF:000057">
    <property type="entry name" value="Zgc:100868"/>
    <property type="match status" value="1"/>
</dbReference>
<keyword evidence="4" id="KW-1015">Disulfide bond</keyword>
<organism evidence="9 10">
    <name type="scientific">Astatotilapia calliptera</name>
    <name type="common">Eastern happy</name>
    <name type="synonym">Chromis callipterus</name>
    <dbReference type="NCBI Taxonomy" id="8154"/>
    <lineage>
        <taxon>Eukaryota</taxon>
        <taxon>Metazoa</taxon>
        <taxon>Chordata</taxon>
        <taxon>Craniata</taxon>
        <taxon>Vertebrata</taxon>
        <taxon>Euteleostomi</taxon>
        <taxon>Actinopterygii</taxon>
        <taxon>Neopterygii</taxon>
        <taxon>Teleostei</taxon>
        <taxon>Neoteleostei</taxon>
        <taxon>Acanthomorphata</taxon>
        <taxon>Ovalentaria</taxon>
        <taxon>Cichlomorphae</taxon>
        <taxon>Cichliformes</taxon>
        <taxon>Cichlidae</taxon>
        <taxon>African cichlids</taxon>
        <taxon>Pseudocrenilabrinae</taxon>
        <taxon>Haplochromini</taxon>
        <taxon>Astatotilapia</taxon>
    </lineage>
</organism>
<feature type="signal peptide" evidence="7">
    <location>
        <begin position="1"/>
        <end position="20"/>
    </location>
</feature>
<dbReference type="InterPro" id="IPR018114">
    <property type="entry name" value="TRYPSIN_HIS"/>
</dbReference>
<evidence type="ECO:0000256" key="5">
    <source>
        <dbReference type="RuleBase" id="RU363034"/>
    </source>
</evidence>
<dbReference type="CDD" id="cd00190">
    <property type="entry name" value="Tryp_SPc"/>
    <property type="match status" value="1"/>
</dbReference>
<dbReference type="STRING" id="8154.ENSACLP00000025566"/>
<accession>A0A3P8Q834</accession>
<sequence>MELFSCGALLLALTLTGSNAQLDVCGQAPLNTKIVGGQDAPAGAWPWQVSLQASGRHFCGGSLINNEWILTAAHCFPNTPSRLTVHLGYESLQSTNTNGVSRSVSRIIIHSQYNSNSNDNDIALLRLSSTVDFTDYIRPVCLAEEGSVFPAETTTWVTGWGDIRDGVSLPSPGTLQEVSIPIVSNTDCNDAYNGRITSNMMCAGVTQGGKDSCQGDSGGPLVVKNSSVWVQAGVVSFGIGCAQPNFPGVYTRVSQYQSWINRQITSNQPGFITFVPSSAHFIYLSVPLLLSLLPILFSRFVLS</sequence>
<evidence type="ECO:0000256" key="3">
    <source>
        <dbReference type="ARBA" id="ARBA00022825"/>
    </source>
</evidence>
<evidence type="ECO:0000256" key="6">
    <source>
        <dbReference type="SAM" id="Phobius"/>
    </source>
</evidence>
<dbReference type="PROSITE" id="PS00134">
    <property type="entry name" value="TRYPSIN_HIS"/>
    <property type="match status" value="1"/>
</dbReference>
<dbReference type="InterPro" id="IPR009003">
    <property type="entry name" value="Peptidase_S1_PA"/>
</dbReference>
<proteinExistence type="predicted"/>
<dbReference type="Proteomes" id="UP000265100">
    <property type="component" value="Chromosome 4"/>
</dbReference>
<dbReference type="Bgee" id="ENSACLG00000017408">
    <property type="expression patterns" value="Expressed in anal fin and 1 other cell type or tissue"/>
</dbReference>
<dbReference type="InterPro" id="IPR033116">
    <property type="entry name" value="TRYPSIN_SER"/>
</dbReference>
<feature type="chain" id="PRO_5017977029" description="Peptidase S1 domain-containing protein" evidence="7">
    <location>
        <begin position="21"/>
        <end position="303"/>
    </location>
</feature>
<reference evidence="9" key="3">
    <citation type="submission" date="2025-08" db="UniProtKB">
        <authorList>
            <consortium name="Ensembl"/>
        </authorList>
    </citation>
    <scope>IDENTIFICATION</scope>
</reference>
<dbReference type="GO" id="GO:0004252">
    <property type="term" value="F:serine-type endopeptidase activity"/>
    <property type="evidence" value="ECO:0007669"/>
    <property type="project" value="InterPro"/>
</dbReference>
<reference evidence="9" key="4">
    <citation type="submission" date="2025-09" db="UniProtKB">
        <authorList>
            <consortium name="Ensembl"/>
        </authorList>
    </citation>
    <scope>IDENTIFICATION</scope>
</reference>
<keyword evidence="6" id="KW-1133">Transmembrane helix</keyword>
<dbReference type="PANTHER" id="PTHR24252:SF7">
    <property type="entry name" value="HYALIN"/>
    <property type="match status" value="1"/>
</dbReference>
<evidence type="ECO:0000256" key="4">
    <source>
        <dbReference type="ARBA" id="ARBA00023157"/>
    </source>
</evidence>
<evidence type="ECO:0000259" key="8">
    <source>
        <dbReference type="PROSITE" id="PS50240"/>
    </source>
</evidence>
<keyword evidence="1 5" id="KW-0645">Protease</keyword>
<dbReference type="Gene3D" id="2.40.10.10">
    <property type="entry name" value="Trypsin-like serine proteases"/>
    <property type="match status" value="1"/>
</dbReference>
<dbReference type="GO" id="GO:0006508">
    <property type="term" value="P:proteolysis"/>
    <property type="evidence" value="ECO:0007669"/>
    <property type="project" value="UniProtKB-KW"/>
</dbReference>
<dbReference type="PROSITE" id="PS00135">
    <property type="entry name" value="TRYPSIN_SER"/>
    <property type="match status" value="1"/>
</dbReference>
<evidence type="ECO:0000313" key="10">
    <source>
        <dbReference type="Proteomes" id="UP000265100"/>
    </source>
</evidence>
<gene>
    <name evidence="9" type="primary">CTRL</name>
</gene>
<dbReference type="PRINTS" id="PR00722">
    <property type="entry name" value="CHYMOTRYPSIN"/>
</dbReference>
<reference evidence="9 10" key="1">
    <citation type="submission" date="2018-05" db="EMBL/GenBank/DDBJ databases">
        <authorList>
            <person name="Datahose"/>
        </authorList>
    </citation>
    <scope>NUCLEOTIDE SEQUENCE</scope>
</reference>
<dbReference type="SUPFAM" id="SSF50494">
    <property type="entry name" value="Trypsin-like serine proteases"/>
    <property type="match status" value="1"/>
</dbReference>
<dbReference type="GeneTree" id="ENSGT00940000163852"/>
<keyword evidence="2 5" id="KW-0378">Hydrolase</keyword>
<feature type="domain" description="Peptidase S1" evidence="8">
    <location>
        <begin position="34"/>
        <end position="265"/>
    </location>
</feature>
<dbReference type="SMART" id="SM00020">
    <property type="entry name" value="Tryp_SPc"/>
    <property type="match status" value="1"/>
</dbReference>
<dbReference type="InterPro" id="IPR001314">
    <property type="entry name" value="Peptidase_S1A"/>
</dbReference>
<keyword evidence="3 5" id="KW-0720">Serine protease</keyword>
<reference evidence="10" key="2">
    <citation type="submission" date="2023-03" db="EMBL/GenBank/DDBJ databases">
        <authorList>
            <consortium name="Wellcome Sanger Institute Data Sharing"/>
        </authorList>
    </citation>
    <scope>NUCLEOTIDE SEQUENCE [LARGE SCALE GENOMIC DNA]</scope>
</reference>
<dbReference type="AlphaFoldDB" id="A0A3P8Q834"/>
<dbReference type="OrthoDB" id="8400859at2759"/>
<evidence type="ECO:0000256" key="7">
    <source>
        <dbReference type="SAM" id="SignalP"/>
    </source>
</evidence>
<protein>
    <recommendedName>
        <fullName evidence="8">Peptidase S1 domain-containing protein</fullName>
    </recommendedName>
</protein>
<keyword evidence="7" id="KW-0732">Signal</keyword>
<dbReference type="OMA" id="CNDAYNG"/>
<dbReference type="PROSITE" id="PS50240">
    <property type="entry name" value="TRYPSIN_DOM"/>
    <property type="match status" value="1"/>
</dbReference>
<dbReference type="PANTHER" id="PTHR24252">
    <property type="entry name" value="ACROSIN-RELATED"/>
    <property type="match status" value="1"/>
</dbReference>
<dbReference type="InterPro" id="IPR043504">
    <property type="entry name" value="Peptidase_S1_PA_chymotrypsin"/>
</dbReference>
<keyword evidence="6" id="KW-0812">Transmembrane</keyword>
<dbReference type="Pfam" id="PF00089">
    <property type="entry name" value="Trypsin"/>
    <property type="match status" value="1"/>
</dbReference>
<dbReference type="InterPro" id="IPR001254">
    <property type="entry name" value="Trypsin_dom"/>
</dbReference>
<evidence type="ECO:0000256" key="1">
    <source>
        <dbReference type="ARBA" id="ARBA00022670"/>
    </source>
</evidence>
<evidence type="ECO:0000313" key="9">
    <source>
        <dbReference type="Ensembl" id="ENSACLP00000025566.1"/>
    </source>
</evidence>
<name>A0A3P8Q834_ASTCA</name>
<keyword evidence="10" id="KW-1185">Reference proteome</keyword>
<feature type="transmembrane region" description="Helical" evidence="6">
    <location>
        <begin position="281"/>
        <end position="302"/>
    </location>
</feature>
<keyword evidence="6" id="KW-0472">Membrane</keyword>
<evidence type="ECO:0000256" key="2">
    <source>
        <dbReference type="ARBA" id="ARBA00022801"/>
    </source>
</evidence>
<dbReference type="Ensembl" id="ENSACLT00000026175.2">
    <property type="protein sequence ID" value="ENSACLP00000025566.1"/>
    <property type="gene ID" value="ENSACLG00000017408.2"/>
</dbReference>